<evidence type="ECO:0000256" key="7">
    <source>
        <dbReference type="ARBA" id="ARBA00022801"/>
    </source>
</evidence>
<dbReference type="PROSITE" id="PS00122">
    <property type="entry name" value="CARBOXYLESTERASE_B_1"/>
    <property type="match status" value="1"/>
</dbReference>
<dbReference type="GO" id="GO:0016042">
    <property type="term" value="P:lipid catabolic process"/>
    <property type="evidence" value="ECO:0007669"/>
    <property type="project" value="UniProtKB-KW"/>
</dbReference>
<dbReference type="InterPro" id="IPR019819">
    <property type="entry name" value="Carboxylesterase_B_CS"/>
</dbReference>
<comment type="catalytic activity">
    <reaction evidence="30">
        <text>5-(9Z-hexadecenoyloxy)-octadecanoate + H2O = 5-hydroxy-octadecanoate + (9Z)-hexadecenoate + H(+)</text>
        <dbReference type="Rhea" id="RHEA:52092"/>
        <dbReference type="ChEBI" id="CHEBI:15377"/>
        <dbReference type="ChEBI" id="CHEBI:15378"/>
        <dbReference type="ChEBI" id="CHEBI:32372"/>
        <dbReference type="ChEBI" id="CHEBI:136369"/>
        <dbReference type="ChEBI" id="CHEBI:136370"/>
    </reaction>
    <physiologicalReaction direction="left-to-right" evidence="30">
        <dbReference type="Rhea" id="RHEA:52093"/>
    </physiologicalReaction>
</comment>
<evidence type="ECO:0000256" key="35">
    <source>
        <dbReference type="ARBA" id="ARBA00075760"/>
    </source>
</evidence>
<evidence type="ECO:0000256" key="31">
    <source>
        <dbReference type="ARBA" id="ARBA00053019"/>
    </source>
</evidence>
<name>A0A8X8BTH1_POLSE</name>
<comment type="catalytic activity">
    <reaction evidence="17">
        <text>13-octadecanoyloxy-octadecanoate + H2O = 13-hydroxy-octadecanoate + octadecanoate + H(+)</text>
        <dbReference type="Rhea" id="RHEA:52084"/>
        <dbReference type="ChEBI" id="CHEBI:15377"/>
        <dbReference type="ChEBI" id="CHEBI:15378"/>
        <dbReference type="ChEBI" id="CHEBI:25629"/>
        <dbReference type="ChEBI" id="CHEBI:136304"/>
        <dbReference type="ChEBI" id="CHEBI:136335"/>
    </reaction>
    <physiologicalReaction direction="left-to-right" evidence="17">
        <dbReference type="Rhea" id="RHEA:52085"/>
    </physiologicalReaction>
</comment>
<evidence type="ECO:0000256" key="19">
    <source>
        <dbReference type="ARBA" id="ARBA00047863"/>
    </source>
</evidence>
<dbReference type="GO" id="GO:0004771">
    <property type="term" value="F:sterol ester esterase activity"/>
    <property type="evidence" value="ECO:0007669"/>
    <property type="project" value="UniProtKB-EC"/>
</dbReference>
<keyword evidence="8" id="KW-0442">Lipid degradation</keyword>
<dbReference type="GO" id="GO:0004806">
    <property type="term" value="F:triacylglycerol lipase activity"/>
    <property type="evidence" value="ECO:0007669"/>
    <property type="project" value="UniProtKB-EC"/>
</dbReference>
<evidence type="ECO:0000256" key="1">
    <source>
        <dbReference type="ARBA" id="ARBA00000923"/>
    </source>
</evidence>
<evidence type="ECO:0000256" key="20">
    <source>
        <dbReference type="ARBA" id="ARBA00048386"/>
    </source>
</evidence>
<comment type="similarity">
    <text evidence="3">Belongs to the type-B carboxylesterase/lipase family.</text>
</comment>
<dbReference type="Pfam" id="PF00135">
    <property type="entry name" value="COesterase"/>
    <property type="match status" value="1"/>
</dbReference>
<dbReference type="InterPro" id="IPR019826">
    <property type="entry name" value="Carboxylesterase_B_AS"/>
</dbReference>
<evidence type="ECO:0000256" key="11">
    <source>
        <dbReference type="ARBA" id="ARBA00023180"/>
    </source>
</evidence>
<dbReference type="AlphaFoldDB" id="A0A8X8BTH1"/>
<accession>A0A8X8BTH1</accession>
<keyword evidence="6" id="KW-0732">Signal</keyword>
<evidence type="ECO:0000256" key="6">
    <source>
        <dbReference type="ARBA" id="ARBA00022729"/>
    </source>
</evidence>
<comment type="catalytic activity">
    <reaction evidence="28">
        <text>12-(9Z-hexadecenoyloxy)-octadecanoate + H2O = 12-hydroxyoctadecanoate + (9Z)-hexadecenoate + H(+)</text>
        <dbReference type="Rhea" id="RHEA:52072"/>
        <dbReference type="ChEBI" id="CHEBI:15377"/>
        <dbReference type="ChEBI" id="CHEBI:15378"/>
        <dbReference type="ChEBI" id="CHEBI:32372"/>
        <dbReference type="ChEBI" id="CHEBI:84201"/>
        <dbReference type="ChEBI" id="CHEBI:136312"/>
    </reaction>
    <physiologicalReaction direction="left-to-right" evidence="28">
        <dbReference type="Rhea" id="RHEA:52073"/>
    </physiologicalReaction>
</comment>
<evidence type="ECO:0000256" key="33">
    <source>
        <dbReference type="ARBA" id="ARBA00067090"/>
    </source>
</evidence>
<comment type="catalytic activity">
    <reaction evidence="24">
        <text>9-octadecanoyloxy-octadecanoate + H2O = 9-hydroxy-octadecanoate + octadecanoate + H(+)</text>
        <dbReference type="Rhea" id="RHEA:52096"/>
        <dbReference type="ChEBI" id="CHEBI:15377"/>
        <dbReference type="ChEBI" id="CHEBI:15378"/>
        <dbReference type="ChEBI" id="CHEBI:25629"/>
        <dbReference type="ChEBI" id="CHEBI:136286"/>
        <dbReference type="ChEBI" id="CHEBI:136373"/>
    </reaction>
    <physiologicalReaction direction="left-to-right" evidence="24">
        <dbReference type="Rhea" id="RHEA:52097"/>
    </physiologicalReaction>
</comment>
<feature type="region of interest" description="Disordered" evidence="39">
    <location>
        <begin position="423"/>
        <end position="447"/>
    </location>
</feature>
<comment type="catalytic activity">
    <reaction evidence="19">
        <text>9-hexadecanoyloxy-octadecanoate + H2O = 9-hydroxy-octadecanoate + hexadecanoate + H(+)</text>
        <dbReference type="Rhea" id="RHEA:52052"/>
        <dbReference type="ChEBI" id="CHEBI:7896"/>
        <dbReference type="ChEBI" id="CHEBI:15377"/>
        <dbReference type="ChEBI" id="CHEBI:15378"/>
        <dbReference type="ChEBI" id="CHEBI:83670"/>
        <dbReference type="ChEBI" id="CHEBI:136286"/>
    </reaction>
    <physiologicalReaction direction="left-to-right" evidence="19">
        <dbReference type="Rhea" id="RHEA:52053"/>
    </physiologicalReaction>
</comment>
<dbReference type="PROSITE" id="PS00941">
    <property type="entry name" value="CARBOXYLESTERASE_B_2"/>
    <property type="match status" value="1"/>
</dbReference>
<dbReference type="Gene3D" id="3.40.50.1820">
    <property type="entry name" value="alpha/beta hydrolase"/>
    <property type="match status" value="1"/>
</dbReference>
<comment type="catalytic activity">
    <reaction evidence="21">
        <text>12-octadecanoyloxy-octadecanoate + H2O = 12-hydroxyoctadecanoate + octadecanoate + H(+)</text>
        <dbReference type="Rhea" id="RHEA:52080"/>
        <dbReference type="ChEBI" id="CHEBI:15377"/>
        <dbReference type="ChEBI" id="CHEBI:15378"/>
        <dbReference type="ChEBI" id="CHEBI:25629"/>
        <dbReference type="ChEBI" id="CHEBI:84201"/>
        <dbReference type="ChEBI" id="CHEBI:136330"/>
    </reaction>
    <physiologicalReaction direction="left-to-right" evidence="21">
        <dbReference type="Rhea" id="RHEA:52081"/>
    </physiologicalReaction>
</comment>
<dbReference type="Gene3D" id="3.30.200.160">
    <property type="entry name" value="TFIIIC, subcomplex tauA, subunit Sfc1, barrel domain"/>
    <property type="match status" value="1"/>
</dbReference>
<feature type="compositionally biased region" description="Low complexity" evidence="39">
    <location>
        <begin position="438"/>
        <end position="447"/>
    </location>
</feature>
<evidence type="ECO:0000256" key="16">
    <source>
        <dbReference type="ARBA" id="ARBA00047368"/>
    </source>
</evidence>
<organism evidence="42 43">
    <name type="scientific">Polypterus senegalus</name>
    <name type="common">Senegal bichir</name>
    <dbReference type="NCBI Taxonomy" id="55291"/>
    <lineage>
        <taxon>Eukaryota</taxon>
        <taxon>Metazoa</taxon>
        <taxon>Chordata</taxon>
        <taxon>Craniata</taxon>
        <taxon>Vertebrata</taxon>
        <taxon>Euteleostomi</taxon>
        <taxon>Actinopterygii</taxon>
        <taxon>Polypteriformes</taxon>
        <taxon>Polypteridae</taxon>
        <taxon>Polypterus</taxon>
    </lineage>
</organism>
<feature type="non-terminal residue" evidence="42">
    <location>
        <position position="1151"/>
    </location>
</feature>
<comment type="catalytic activity">
    <reaction evidence="1">
        <text>9-(9Z-hexadecenoyloxy)-octadecanoate + H2O = (9Z)-hexadecenoate + 9-hydroxy-octadecanoate + H(+)</text>
        <dbReference type="Rhea" id="RHEA:52068"/>
        <dbReference type="ChEBI" id="CHEBI:15377"/>
        <dbReference type="ChEBI" id="CHEBI:15378"/>
        <dbReference type="ChEBI" id="CHEBI:32372"/>
        <dbReference type="ChEBI" id="CHEBI:136286"/>
        <dbReference type="ChEBI" id="CHEBI:136309"/>
    </reaction>
    <physiologicalReaction direction="left-to-right" evidence="1">
        <dbReference type="Rhea" id="RHEA:52069"/>
    </physiologicalReaction>
</comment>
<evidence type="ECO:0000256" key="26">
    <source>
        <dbReference type="ARBA" id="ARBA00049296"/>
    </source>
</evidence>
<reference evidence="42 43" key="1">
    <citation type="journal article" date="2021" name="Cell">
        <title>Tracing the genetic footprints of vertebrate landing in non-teleost ray-finned fishes.</title>
        <authorList>
            <person name="Bi X."/>
            <person name="Wang K."/>
            <person name="Yang L."/>
            <person name="Pan H."/>
            <person name="Jiang H."/>
            <person name="Wei Q."/>
            <person name="Fang M."/>
            <person name="Yu H."/>
            <person name="Zhu C."/>
            <person name="Cai Y."/>
            <person name="He Y."/>
            <person name="Gan X."/>
            <person name="Zeng H."/>
            <person name="Yu D."/>
            <person name="Zhu Y."/>
            <person name="Jiang H."/>
            <person name="Qiu Q."/>
            <person name="Yang H."/>
            <person name="Zhang Y.E."/>
            <person name="Wang W."/>
            <person name="Zhu M."/>
            <person name="He S."/>
            <person name="Zhang G."/>
        </authorList>
    </citation>
    <scope>NUCLEOTIDE SEQUENCE [LARGE SCALE GENOMIC DNA]</scope>
    <source>
        <strain evidence="42">Bchr_013</strain>
    </source>
</reference>
<dbReference type="GO" id="GO:0005576">
    <property type="term" value="C:extracellular region"/>
    <property type="evidence" value="ECO:0007669"/>
    <property type="project" value="UniProtKB-SubCell"/>
</dbReference>
<evidence type="ECO:0000256" key="21">
    <source>
        <dbReference type="ARBA" id="ARBA00048680"/>
    </source>
</evidence>
<comment type="catalytic activity">
    <reaction evidence="16">
        <text>12-hexadecanoyloxy-octadecanoate + H2O = 12-hydroxyoctadecanoate + hexadecanoate + H(+)</text>
        <dbReference type="Rhea" id="RHEA:52056"/>
        <dbReference type="ChEBI" id="CHEBI:7896"/>
        <dbReference type="ChEBI" id="CHEBI:15377"/>
        <dbReference type="ChEBI" id="CHEBI:15378"/>
        <dbReference type="ChEBI" id="CHEBI:83677"/>
        <dbReference type="ChEBI" id="CHEBI:84201"/>
    </reaction>
    <physiologicalReaction direction="left-to-right" evidence="16">
        <dbReference type="Rhea" id="RHEA:52057"/>
    </physiologicalReaction>
</comment>
<dbReference type="FunFam" id="3.40.50.1820:FF:000100">
    <property type="entry name" value="Carboxylic ester hydrolase"/>
    <property type="match status" value="1"/>
</dbReference>
<comment type="caution">
    <text evidence="42">The sequence shown here is derived from an EMBL/GenBank/DDBJ whole genome shotgun (WGS) entry which is preliminary data.</text>
</comment>
<feature type="compositionally biased region" description="Acidic residues" evidence="39">
    <location>
        <begin position="545"/>
        <end position="562"/>
    </location>
</feature>
<protein>
    <recommendedName>
        <fullName evidence="34">Bile salt-activated lipase</fullName>
        <ecNumber evidence="14">3.1.1.13</ecNumber>
        <ecNumber evidence="33">3.1.1.6</ecNumber>
    </recommendedName>
    <alternativeName>
        <fullName evidence="36">Bile salt-stimulated lipase</fullName>
    </alternativeName>
    <alternativeName>
        <fullName evidence="37">Carboxyl ester lipase</fullName>
    </alternativeName>
    <alternativeName>
        <fullName evidence="35">Cholesterol esterase</fullName>
    </alternativeName>
    <alternativeName>
        <fullName evidence="38">Pancreatic lysophospholipase</fullName>
    </alternativeName>
    <alternativeName>
        <fullName evidence="15">Sterol esterase</fullName>
    </alternativeName>
</protein>
<dbReference type="Proteomes" id="UP000886611">
    <property type="component" value="Unassembled WGS sequence"/>
</dbReference>
<comment type="catalytic activity">
    <reaction evidence="27">
        <text>13-(9Z-hexadecenoyloxy)-octadecanoate + H2O = 13-hydroxy-octadecanoate + (9Z)-hexadecenoate + H(+)</text>
        <dbReference type="Rhea" id="RHEA:52076"/>
        <dbReference type="ChEBI" id="CHEBI:15377"/>
        <dbReference type="ChEBI" id="CHEBI:15378"/>
        <dbReference type="ChEBI" id="CHEBI:32372"/>
        <dbReference type="ChEBI" id="CHEBI:136304"/>
        <dbReference type="ChEBI" id="CHEBI:136315"/>
    </reaction>
    <physiologicalReaction direction="left-to-right" evidence="27">
        <dbReference type="Rhea" id="RHEA:52077"/>
    </physiologicalReaction>
</comment>
<evidence type="ECO:0000256" key="2">
    <source>
        <dbReference type="ARBA" id="ARBA00004613"/>
    </source>
</evidence>
<comment type="catalytic activity">
    <reaction evidence="26">
        <text>13-(9Z-octadecenoyloxy)-octadecanoate + H2O = 13-hydroxy-octadecanoate + (9Z)-octadecenoate + H(+)</text>
        <dbReference type="Rhea" id="RHEA:52064"/>
        <dbReference type="ChEBI" id="CHEBI:15377"/>
        <dbReference type="ChEBI" id="CHEBI:15378"/>
        <dbReference type="ChEBI" id="CHEBI:30823"/>
        <dbReference type="ChEBI" id="CHEBI:136303"/>
        <dbReference type="ChEBI" id="CHEBI:136304"/>
    </reaction>
    <physiologicalReaction direction="left-to-right" evidence="26">
        <dbReference type="Rhea" id="RHEA:52065"/>
    </physiologicalReaction>
</comment>
<comment type="catalytic activity">
    <reaction evidence="29">
        <text>an acetyl ester + H2O = an aliphatic alcohol + acetate + H(+)</text>
        <dbReference type="Rhea" id="RHEA:12957"/>
        <dbReference type="ChEBI" id="CHEBI:2571"/>
        <dbReference type="ChEBI" id="CHEBI:15377"/>
        <dbReference type="ChEBI" id="CHEBI:15378"/>
        <dbReference type="ChEBI" id="CHEBI:30089"/>
        <dbReference type="ChEBI" id="CHEBI:47622"/>
        <dbReference type="EC" id="3.1.1.6"/>
    </reaction>
    <physiologicalReaction direction="left-to-right" evidence="29">
        <dbReference type="Rhea" id="RHEA:12958"/>
    </physiologicalReaction>
</comment>
<dbReference type="Pfam" id="PF09734">
    <property type="entry name" value="Tau95"/>
    <property type="match status" value="1"/>
</dbReference>
<evidence type="ECO:0000313" key="43">
    <source>
        <dbReference type="Proteomes" id="UP000886611"/>
    </source>
</evidence>
<evidence type="ECO:0000259" key="40">
    <source>
        <dbReference type="Pfam" id="PF00135"/>
    </source>
</evidence>
<evidence type="ECO:0000256" key="14">
    <source>
        <dbReference type="ARBA" id="ARBA00039150"/>
    </source>
</evidence>
<evidence type="ECO:0000256" key="18">
    <source>
        <dbReference type="ARBA" id="ARBA00047653"/>
    </source>
</evidence>
<comment type="catalytic activity">
    <reaction evidence="12">
        <text>a triacylglycerol + H2O = a diacylglycerol + a fatty acid + H(+)</text>
        <dbReference type="Rhea" id="RHEA:12044"/>
        <dbReference type="ChEBI" id="CHEBI:15377"/>
        <dbReference type="ChEBI" id="CHEBI:15378"/>
        <dbReference type="ChEBI" id="CHEBI:17855"/>
        <dbReference type="ChEBI" id="CHEBI:18035"/>
        <dbReference type="ChEBI" id="CHEBI:28868"/>
        <dbReference type="EC" id="3.1.1.3"/>
    </reaction>
    <physiologicalReaction direction="left-to-right" evidence="12">
        <dbReference type="Rhea" id="RHEA:12045"/>
    </physiologicalReaction>
</comment>
<sequence length="1151" mass="129503">MESGPMDCTIKDRSAADHSSVSIPLQQPFNRLVCIEYPCRIRNEKAMLETLGGEDGMSKVRVCVVVGPYVERRSETNCAISSSLGRRSEFVYCSPGGGDRRRLLHQSVLSLCIQSSAGSLRYALVKGQGAENTDLYLSPAEARSADQLAGLADFQYLAFYNKEGKCTSLYDKIILQRPEKKEFFDQDLPLFIPPPLFSRLDNPTDYFYRPEIQHREGYTPPQLSSENLIGLSRARRPHNAIFVNFEDKEVPNEPMKAAVLKWKRLHGHTNDFKLEEAIKQMFDVRPIWSRNAVKANLDIHPDKLKLLLPFVAYYMLTGPWRSMWVRFGYDPRKDPKAKVYQVLDFRIRCGMKHGDYHVRTVLNHRIQEYKELWGQGTDLVDHFLNAVRLASLTGYTPSDIPVKAKRSAYDYKLPITVNKTGSQPASLQEFTQGPAAESSSGGRRPAPSRYRLKESVYIFCEGTLPPYRQMFYQLCDLQVDSLQKIIHQNDSKETECTERDGWCVPKTNDELRNIMSNMIMQVVRSKNPALLPGKKAHSSSKEGQESIDMESAEEDNGDDEEEFHPSDGSENEMETEILDFMLWRTGAYQATSSTRRKLSVDETTVHNRTHTHIYSHKLGVVYTEGGMVEGTNKKVGFRKYLDIFKGIPFAAPPGRFENPKPHPGWSGILKANEFKNRCLQMTLLQTNTRGGEDCLYLNIWVPQHAKVSTDLPVMVFIYGGAFLVGGSQGPNFLDDYLYSGEEIAMRGNVIVVTLNYRIGTLGFLSTGDSNGPGNYGLRDQHMAIAWVHRNIRAFGGDPNNLTIFGESAGSASVNLQILSPYNKGLIRRAISQSGVALSPWATNTRPLFWAEKIAEKVGCPTNDTAKMMACMRISDPVALTLAGNLQLFNLQEPVVFGLGLSPVVDGDFIPDHPANLYPNAADVDYIAGVNDMDGHFFAGFDVPSVNKKKDTTLPSDLYKLLLGLSKDKGDPAAKDAFDLYTQSWGASPSLETIKKTIVDVESDFLFIAPTYASLCLHNQHASVGKTYTYVFNMPSRVPFFPSWMGAEHAEDLQYVFGKPFTTPLAYFPRHRDVSKYLIAYWTNFARTGDPNKGESDVPAQWPAFTCKDLQYLEINNNIKYSSVKQKLRTRFVHFWADVYPTYADVISSPTP</sequence>
<evidence type="ECO:0000256" key="3">
    <source>
        <dbReference type="ARBA" id="ARBA00005964"/>
    </source>
</evidence>
<comment type="catalytic activity">
    <reaction evidence="13">
        <text>a butanoate ester + H2O = an aliphatic alcohol + butanoate + H(+)</text>
        <dbReference type="Rhea" id="RHEA:47348"/>
        <dbReference type="ChEBI" id="CHEBI:2571"/>
        <dbReference type="ChEBI" id="CHEBI:15377"/>
        <dbReference type="ChEBI" id="CHEBI:15378"/>
        <dbReference type="ChEBI" id="CHEBI:17968"/>
        <dbReference type="ChEBI" id="CHEBI:50477"/>
    </reaction>
    <physiologicalReaction direction="left-to-right" evidence="13">
        <dbReference type="Rhea" id="RHEA:47349"/>
    </physiologicalReaction>
</comment>
<evidence type="ECO:0000259" key="41">
    <source>
        <dbReference type="Pfam" id="PF09734"/>
    </source>
</evidence>
<evidence type="ECO:0000256" key="12">
    <source>
        <dbReference type="ARBA" id="ARBA00023369"/>
    </source>
</evidence>
<comment type="subunit">
    <text evidence="32">Interacts with CLC.</text>
</comment>
<evidence type="ECO:0000256" key="25">
    <source>
        <dbReference type="ARBA" id="ARBA00049290"/>
    </source>
</evidence>
<dbReference type="EMBL" id="JAATIS010000147">
    <property type="protein sequence ID" value="KAG2469828.1"/>
    <property type="molecule type" value="Genomic_DNA"/>
</dbReference>
<proteinExistence type="inferred from homology"/>
<keyword evidence="5" id="KW-0964">Secreted</keyword>
<evidence type="ECO:0000256" key="28">
    <source>
        <dbReference type="ARBA" id="ARBA00049428"/>
    </source>
</evidence>
<evidence type="ECO:0000256" key="9">
    <source>
        <dbReference type="ARBA" id="ARBA00023098"/>
    </source>
</evidence>
<dbReference type="EC" id="3.1.1.6" evidence="33"/>
<evidence type="ECO:0000256" key="13">
    <source>
        <dbReference type="ARBA" id="ARBA00033629"/>
    </source>
</evidence>
<comment type="catalytic activity">
    <reaction evidence="23">
        <text>9-(9Z-octadecenoyloxy)-octadecanoate + H2O = 9-hydroxy-octadecanoate + (9Z)-octadecenoate + H(+)</text>
        <dbReference type="Rhea" id="RHEA:52048"/>
        <dbReference type="ChEBI" id="CHEBI:15377"/>
        <dbReference type="ChEBI" id="CHEBI:15378"/>
        <dbReference type="ChEBI" id="CHEBI:30823"/>
        <dbReference type="ChEBI" id="CHEBI:136282"/>
        <dbReference type="ChEBI" id="CHEBI:136286"/>
    </reaction>
    <physiologicalReaction direction="left-to-right" evidence="23">
        <dbReference type="Rhea" id="RHEA:52049"/>
    </physiologicalReaction>
</comment>
<evidence type="ECO:0000313" key="42">
    <source>
        <dbReference type="EMBL" id="KAG2469828.1"/>
    </source>
</evidence>
<dbReference type="InterPro" id="IPR002018">
    <property type="entry name" value="CarbesteraseB"/>
</dbReference>
<evidence type="ECO:0000256" key="15">
    <source>
        <dbReference type="ARBA" id="ARBA00042120"/>
    </source>
</evidence>
<comment type="catalytic activity">
    <reaction evidence="31">
        <text>a sterol ester + H2O = a sterol + a fatty acid + H(+)</text>
        <dbReference type="Rhea" id="RHEA:10100"/>
        <dbReference type="ChEBI" id="CHEBI:15377"/>
        <dbReference type="ChEBI" id="CHEBI:15378"/>
        <dbReference type="ChEBI" id="CHEBI:15889"/>
        <dbReference type="ChEBI" id="CHEBI:28868"/>
        <dbReference type="ChEBI" id="CHEBI:35915"/>
        <dbReference type="EC" id="3.1.1.13"/>
    </reaction>
    <physiologicalReaction direction="left-to-right" evidence="31">
        <dbReference type="Rhea" id="RHEA:10101"/>
    </physiologicalReaction>
</comment>
<dbReference type="PANTHER" id="PTHR43903">
    <property type="entry name" value="NEUROLIGIN"/>
    <property type="match status" value="1"/>
</dbReference>
<dbReference type="GO" id="GO:0008126">
    <property type="term" value="F:acetylesterase activity"/>
    <property type="evidence" value="ECO:0007669"/>
    <property type="project" value="UniProtKB-EC"/>
</dbReference>
<dbReference type="InterPro" id="IPR029058">
    <property type="entry name" value="AB_hydrolase_fold"/>
</dbReference>
<comment type="subcellular location">
    <subcellularLocation>
        <location evidence="2">Secreted</location>
    </subcellularLocation>
</comment>
<keyword evidence="9" id="KW-0443">Lipid metabolism</keyword>
<feature type="non-terminal residue" evidence="42">
    <location>
        <position position="1"/>
    </location>
</feature>
<dbReference type="InterPro" id="IPR051093">
    <property type="entry name" value="Neuroligin/BSAL"/>
</dbReference>
<evidence type="ECO:0000256" key="17">
    <source>
        <dbReference type="ARBA" id="ARBA00047427"/>
    </source>
</evidence>
<evidence type="ECO:0000256" key="38">
    <source>
        <dbReference type="ARBA" id="ARBA00082326"/>
    </source>
</evidence>
<feature type="region of interest" description="Disordered" evidence="39">
    <location>
        <begin position="529"/>
        <end position="571"/>
    </location>
</feature>
<evidence type="ECO:0000256" key="37">
    <source>
        <dbReference type="ARBA" id="ARBA00080674"/>
    </source>
</evidence>
<evidence type="ECO:0000256" key="5">
    <source>
        <dbReference type="ARBA" id="ARBA00022525"/>
    </source>
</evidence>
<dbReference type="EC" id="3.1.1.13" evidence="14"/>
<feature type="domain" description="Transcription factor IIIC subunit 5 HTH" evidence="41">
    <location>
        <begin position="191"/>
        <end position="346"/>
    </location>
</feature>
<evidence type="ECO:0000256" key="36">
    <source>
        <dbReference type="ARBA" id="ARBA00078987"/>
    </source>
</evidence>
<comment type="catalytic activity">
    <reaction evidence="22">
        <text>12-(9Z-octadecenoyloxy)-octadecanoate + H2O = 12-hydroxyoctadecanoate + (9Z)-octadecenoate + H(+)</text>
        <dbReference type="Rhea" id="RHEA:52060"/>
        <dbReference type="ChEBI" id="CHEBI:15377"/>
        <dbReference type="ChEBI" id="CHEBI:15378"/>
        <dbReference type="ChEBI" id="CHEBI:30823"/>
        <dbReference type="ChEBI" id="CHEBI:84201"/>
        <dbReference type="ChEBI" id="CHEBI:136302"/>
    </reaction>
    <physiologicalReaction direction="left-to-right" evidence="22">
        <dbReference type="Rhea" id="RHEA:52061"/>
    </physiologicalReaction>
</comment>
<keyword evidence="4" id="KW-0719">Serine esterase</keyword>
<evidence type="ECO:0000256" key="39">
    <source>
        <dbReference type="SAM" id="MobiDB-lite"/>
    </source>
</evidence>
<keyword evidence="7" id="KW-0378">Hydrolase</keyword>
<keyword evidence="11" id="KW-0325">Glycoprotein</keyword>
<evidence type="ECO:0000256" key="27">
    <source>
        <dbReference type="ARBA" id="ARBA00049322"/>
    </source>
</evidence>
<feature type="domain" description="Carboxylesterase type B" evidence="40">
    <location>
        <begin position="620"/>
        <end position="1135"/>
    </location>
</feature>
<evidence type="ECO:0000256" key="24">
    <source>
        <dbReference type="ARBA" id="ARBA00049221"/>
    </source>
</evidence>
<dbReference type="SUPFAM" id="SSF53474">
    <property type="entry name" value="alpha/beta-Hydrolases"/>
    <property type="match status" value="1"/>
</dbReference>
<keyword evidence="43" id="KW-1185">Reference proteome</keyword>
<evidence type="ECO:0000256" key="22">
    <source>
        <dbReference type="ARBA" id="ARBA00048701"/>
    </source>
</evidence>
<evidence type="ECO:0000256" key="8">
    <source>
        <dbReference type="ARBA" id="ARBA00022963"/>
    </source>
</evidence>
<evidence type="ECO:0000256" key="34">
    <source>
        <dbReference type="ARBA" id="ARBA00070864"/>
    </source>
</evidence>
<dbReference type="CDD" id="cd00312">
    <property type="entry name" value="Esterase_lipase"/>
    <property type="match status" value="1"/>
</dbReference>
<dbReference type="InterPro" id="IPR042536">
    <property type="entry name" value="TFIIIC_tauA_Sfc1"/>
</dbReference>
<evidence type="ECO:0000256" key="29">
    <source>
        <dbReference type="ARBA" id="ARBA00051791"/>
    </source>
</evidence>
<evidence type="ECO:0000256" key="32">
    <source>
        <dbReference type="ARBA" id="ARBA00064516"/>
    </source>
</evidence>
<evidence type="ECO:0000256" key="23">
    <source>
        <dbReference type="ARBA" id="ARBA00048800"/>
    </source>
</evidence>
<comment type="catalytic activity">
    <reaction evidence="20">
        <text>1,2,3-tri-(9Z-octadecenoyl)-glycerol + H2O = di-(9Z)-octadecenoylglycerol + (9Z)-octadecenoate + H(+)</text>
        <dbReference type="Rhea" id="RHEA:38575"/>
        <dbReference type="ChEBI" id="CHEBI:15377"/>
        <dbReference type="ChEBI" id="CHEBI:15378"/>
        <dbReference type="ChEBI" id="CHEBI:30823"/>
        <dbReference type="ChEBI" id="CHEBI:53753"/>
        <dbReference type="ChEBI" id="CHEBI:75945"/>
    </reaction>
    <physiologicalReaction direction="left-to-right" evidence="20">
        <dbReference type="Rhea" id="RHEA:38576"/>
    </physiologicalReaction>
</comment>
<gene>
    <name evidence="42" type="primary">Cel</name>
    <name evidence="42" type="ORF">GTO96_0023244</name>
</gene>
<evidence type="ECO:0000256" key="30">
    <source>
        <dbReference type="ARBA" id="ARBA00052473"/>
    </source>
</evidence>
<comment type="catalytic activity">
    <reaction evidence="25">
        <text>1,2,3-trioctanoylglycerol + H2O = dioctanoylglycerol + octanoate + H(+)</text>
        <dbReference type="Rhea" id="RHEA:47864"/>
        <dbReference type="ChEBI" id="CHEBI:15377"/>
        <dbReference type="ChEBI" id="CHEBI:15378"/>
        <dbReference type="ChEBI" id="CHEBI:25646"/>
        <dbReference type="ChEBI" id="CHEBI:76978"/>
        <dbReference type="ChEBI" id="CHEBI:88066"/>
    </reaction>
    <physiologicalReaction direction="left-to-right" evidence="25">
        <dbReference type="Rhea" id="RHEA:47865"/>
    </physiologicalReaction>
</comment>
<comment type="catalytic activity">
    <reaction evidence="18">
        <text>cholesteryl (9Z-octadecenoate) + H2O = cholesterol + (9Z)-octadecenoate + H(+)</text>
        <dbReference type="Rhea" id="RHEA:33875"/>
        <dbReference type="ChEBI" id="CHEBI:15377"/>
        <dbReference type="ChEBI" id="CHEBI:15378"/>
        <dbReference type="ChEBI" id="CHEBI:16113"/>
        <dbReference type="ChEBI" id="CHEBI:30823"/>
        <dbReference type="ChEBI" id="CHEBI:46898"/>
    </reaction>
    <physiologicalReaction direction="left-to-right" evidence="18">
        <dbReference type="Rhea" id="RHEA:33876"/>
    </physiologicalReaction>
</comment>
<evidence type="ECO:0000256" key="4">
    <source>
        <dbReference type="ARBA" id="ARBA00022487"/>
    </source>
</evidence>
<evidence type="ECO:0000256" key="10">
    <source>
        <dbReference type="ARBA" id="ARBA00023157"/>
    </source>
</evidence>
<dbReference type="InterPro" id="IPR019136">
    <property type="entry name" value="TF_IIIC_su-5_HTH"/>
</dbReference>
<keyword evidence="10" id="KW-1015">Disulfide bond</keyword>